<keyword evidence="5" id="KW-0378">Hydrolase</keyword>
<keyword evidence="8" id="KW-0482">Metalloprotease</keyword>
<dbReference type="GO" id="GO:0008777">
    <property type="term" value="F:acetylornithine deacetylase activity"/>
    <property type="evidence" value="ECO:0007669"/>
    <property type="project" value="TreeGrafter"/>
</dbReference>
<dbReference type="InterPro" id="IPR001261">
    <property type="entry name" value="ArgE/DapE_CS"/>
</dbReference>
<dbReference type="OrthoDB" id="9761532at2"/>
<protein>
    <submittedName>
        <fullName evidence="9">Dipeptidase PepV</fullName>
    </submittedName>
</protein>
<evidence type="ECO:0000256" key="7">
    <source>
        <dbReference type="ARBA" id="ARBA00022997"/>
    </source>
</evidence>
<dbReference type="GO" id="GO:0006508">
    <property type="term" value="P:proteolysis"/>
    <property type="evidence" value="ECO:0007669"/>
    <property type="project" value="UniProtKB-KW"/>
</dbReference>
<dbReference type="STRING" id="1305675.BFG57_03225"/>
<comment type="similarity">
    <text evidence="2">Belongs to the peptidase M20A family.</text>
</comment>
<dbReference type="PANTHER" id="PTHR43808">
    <property type="entry name" value="ACETYLORNITHINE DEACETYLASE"/>
    <property type="match status" value="1"/>
</dbReference>
<dbReference type="AlphaFoldDB" id="A0A1E5LCF0"/>
<dbReference type="InterPro" id="IPR002933">
    <property type="entry name" value="Peptidase_M20"/>
</dbReference>
<keyword evidence="6" id="KW-0862">Zinc</keyword>
<comment type="cofactor">
    <cofactor evidence="1">
        <name>Zn(2+)</name>
        <dbReference type="ChEBI" id="CHEBI:29105"/>
    </cofactor>
</comment>
<dbReference type="CDD" id="cd03888">
    <property type="entry name" value="M20_PepV"/>
    <property type="match status" value="1"/>
</dbReference>
<evidence type="ECO:0000313" key="10">
    <source>
        <dbReference type="Proteomes" id="UP000095209"/>
    </source>
</evidence>
<dbReference type="SUPFAM" id="SSF55031">
    <property type="entry name" value="Bacterial exopeptidase dimerisation domain"/>
    <property type="match status" value="1"/>
</dbReference>
<dbReference type="GO" id="GO:0008270">
    <property type="term" value="F:zinc ion binding"/>
    <property type="evidence" value="ECO:0007669"/>
    <property type="project" value="InterPro"/>
</dbReference>
<organism evidence="9 10">
    <name type="scientific">Bacillus solimangrovi</name>
    <dbReference type="NCBI Taxonomy" id="1305675"/>
    <lineage>
        <taxon>Bacteria</taxon>
        <taxon>Bacillati</taxon>
        <taxon>Bacillota</taxon>
        <taxon>Bacilli</taxon>
        <taxon>Bacillales</taxon>
        <taxon>Bacillaceae</taxon>
        <taxon>Bacillus</taxon>
    </lineage>
</organism>
<gene>
    <name evidence="9" type="ORF">BFG57_03225</name>
</gene>
<reference evidence="9 10" key="1">
    <citation type="submission" date="2016-08" db="EMBL/GenBank/DDBJ databases">
        <title>Genome of Bacillus solimangrovi GH2-4.</title>
        <authorList>
            <person name="Lim S."/>
            <person name="Kim B.-C."/>
        </authorList>
    </citation>
    <scope>NUCLEOTIDE SEQUENCE [LARGE SCALE GENOMIC DNA]</scope>
    <source>
        <strain evidence="9 10">GH2-4</strain>
    </source>
</reference>
<dbReference type="GO" id="GO:0008237">
    <property type="term" value="F:metallopeptidase activity"/>
    <property type="evidence" value="ECO:0007669"/>
    <property type="project" value="UniProtKB-KW"/>
</dbReference>
<evidence type="ECO:0000256" key="4">
    <source>
        <dbReference type="ARBA" id="ARBA00022723"/>
    </source>
</evidence>
<evidence type="ECO:0000256" key="3">
    <source>
        <dbReference type="ARBA" id="ARBA00022670"/>
    </source>
</evidence>
<dbReference type="GO" id="GO:0006526">
    <property type="term" value="P:L-arginine biosynthetic process"/>
    <property type="evidence" value="ECO:0007669"/>
    <property type="project" value="TreeGrafter"/>
</dbReference>
<dbReference type="NCBIfam" id="TIGR01887">
    <property type="entry name" value="dipeptidaselike"/>
    <property type="match status" value="1"/>
</dbReference>
<dbReference type="EMBL" id="MJEH01000044">
    <property type="protein sequence ID" value="OEH91766.1"/>
    <property type="molecule type" value="Genomic_DNA"/>
</dbReference>
<proteinExistence type="inferred from homology"/>
<dbReference type="PROSITE" id="PS00759">
    <property type="entry name" value="ARGE_DAPE_CPG2_2"/>
    <property type="match status" value="1"/>
</dbReference>
<dbReference type="PANTHER" id="PTHR43808:SF31">
    <property type="entry name" value="N-ACETYL-L-CITRULLINE DEACETYLASE"/>
    <property type="match status" value="1"/>
</dbReference>
<comment type="caution">
    <text evidence="9">The sequence shown here is derived from an EMBL/GenBank/DDBJ whole genome shotgun (WGS) entry which is preliminary data.</text>
</comment>
<dbReference type="Gene3D" id="3.30.70.360">
    <property type="match status" value="2"/>
</dbReference>
<dbReference type="RefSeq" id="WP_069718051.1">
    <property type="nucleotide sequence ID" value="NZ_MJEH01000044.1"/>
</dbReference>
<evidence type="ECO:0000256" key="1">
    <source>
        <dbReference type="ARBA" id="ARBA00001947"/>
    </source>
</evidence>
<dbReference type="Pfam" id="PF01546">
    <property type="entry name" value="Peptidase_M20"/>
    <property type="match status" value="1"/>
</dbReference>
<dbReference type="GO" id="GO:0016805">
    <property type="term" value="F:dipeptidase activity"/>
    <property type="evidence" value="ECO:0007669"/>
    <property type="project" value="UniProtKB-KW"/>
</dbReference>
<dbReference type="SUPFAM" id="SSF53187">
    <property type="entry name" value="Zn-dependent exopeptidases"/>
    <property type="match status" value="1"/>
</dbReference>
<keyword evidence="10" id="KW-1185">Reference proteome</keyword>
<dbReference type="Gene3D" id="3.40.630.10">
    <property type="entry name" value="Zn peptidases"/>
    <property type="match status" value="1"/>
</dbReference>
<keyword evidence="3" id="KW-0645">Protease</keyword>
<dbReference type="InterPro" id="IPR036264">
    <property type="entry name" value="Bact_exopeptidase_dim_dom"/>
</dbReference>
<dbReference type="InterPro" id="IPR010964">
    <property type="entry name" value="M20A_pepV-rel"/>
</dbReference>
<evidence type="ECO:0000256" key="6">
    <source>
        <dbReference type="ARBA" id="ARBA00022833"/>
    </source>
</evidence>
<keyword evidence="4" id="KW-0479">Metal-binding</keyword>
<accession>A0A1E5LCF0</accession>
<name>A0A1E5LCF0_9BACI</name>
<dbReference type="InterPro" id="IPR050072">
    <property type="entry name" value="Peptidase_M20A"/>
</dbReference>
<evidence type="ECO:0000256" key="2">
    <source>
        <dbReference type="ARBA" id="ARBA00006247"/>
    </source>
</evidence>
<evidence type="ECO:0000256" key="8">
    <source>
        <dbReference type="ARBA" id="ARBA00023049"/>
    </source>
</evidence>
<keyword evidence="7" id="KW-0224">Dipeptidase</keyword>
<evidence type="ECO:0000256" key="5">
    <source>
        <dbReference type="ARBA" id="ARBA00022801"/>
    </source>
</evidence>
<sequence length="472" mass="52784">MNQKINWFEKVIELKEDLIRDTQTFLQIKSVKDEMTANEDAPFGQGVHEALLHMLSKGEQEGFIAKNLDGYAGHLEFGEGEDLLGILCHVDVVPEGDGWTSEPFSAEIRNGNIYARGAIDDKGPTMAAYYAMKIVKDLNVKMNKRVRMIIGTDEESDWLCMDHYFKHEEMPSMGFAPDADFPIIFAEKGIADLEIDFPPRQASEENQQLISFKSGRRFNMVPDDAKAVIKIDQDSKLVVADFNAYLSEHNLKGSTSVRMDELHLQVEGISAHGSEPTKGKSAGLYLAKFLNNMQLDEQAETFISFICEYLVDDYLGEKLGIQVADDESGDLTVNVGIFEYALETGGKIGLNIRYPVTHQFEQSKAILSTLIQKYELGLTVVDDSKPHYVPKDTAWLKTLQRVYEEQTGEKGELISIGGGTYARVLESGVAFGPLFPGSEEVAHQKDEYMNIEDMLKATAIYAQAIFELAIEK</sequence>
<dbReference type="NCBIfam" id="NF005591">
    <property type="entry name" value="PRK07318.1"/>
    <property type="match status" value="1"/>
</dbReference>
<evidence type="ECO:0000313" key="9">
    <source>
        <dbReference type="EMBL" id="OEH91766.1"/>
    </source>
</evidence>
<dbReference type="Proteomes" id="UP000095209">
    <property type="component" value="Unassembled WGS sequence"/>
</dbReference>